<dbReference type="GO" id="GO:0016051">
    <property type="term" value="P:carbohydrate biosynthetic process"/>
    <property type="evidence" value="ECO:0007669"/>
    <property type="project" value="InterPro"/>
</dbReference>
<keyword evidence="4" id="KW-0812">Transmembrane</keyword>
<dbReference type="InterPro" id="IPR018011">
    <property type="entry name" value="Carb_sulfotrans_8-10"/>
</dbReference>
<evidence type="ECO:0000256" key="8">
    <source>
        <dbReference type="ARBA" id="ARBA00023180"/>
    </source>
</evidence>
<evidence type="ECO:0000256" key="1">
    <source>
        <dbReference type="ARBA" id="ARBA00004323"/>
    </source>
</evidence>
<dbReference type="GO" id="GO:0000139">
    <property type="term" value="C:Golgi membrane"/>
    <property type="evidence" value="ECO:0007669"/>
    <property type="project" value="UniProtKB-SubCell"/>
</dbReference>
<comment type="similarity">
    <text evidence="2 9">Belongs to the sulfotransferase 2 family.</text>
</comment>
<accession>A0AAV2S1Z5</accession>
<keyword evidence="9" id="KW-0735">Signal-anchor</keyword>
<keyword evidence="9" id="KW-0119">Carbohydrate metabolism</keyword>
<keyword evidence="8 9" id="KW-0325">Glycoprotein</keyword>
<comment type="subcellular location">
    <subcellularLocation>
        <location evidence="1 9">Golgi apparatus membrane</location>
        <topology evidence="1 9">Single-pass type II membrane protein</topology>
    </subcellularLocation>
</comment>
<dbReference type="EC" id="2.8.2.-" evidence="9"/>
<reference evidence="10 11" key="1">
    <citation type="submission" date="2024-05" db="EMBL/GenBank/DDBJ databases">
        <authorList>
            <person name="Wallberg A."/>
        </authorList>
    </citation>
    <scope>NUCLEOTIDE SEQUENCE [LARGE SCALE GENOMIC DNA]</scope>
</reference>
<proteinExistence type="inferred from homology"/>
<dbReference type="Proteomes" id="UP001497623">
    <property type="component" value="Unassembled WGS sequence"/>
</dbReference>
<keyword evidence="6 9" id="KW-0333">Golgi apparatus</keyword>
<evidence type="ECO:0000313" key="10">
    <source>
        <dbReference type="EMBL" id="CAL4154618.1"/>
    </source>
</evidence>
<dbReference type="AlphaFoldDB" id="A0AAV2S1Z5"/>
<evidence type="ECO:0000256" key="5">
    <source>
        <dbReference type="ARBA" id="ARBA00022989"/>
    </source>
</evidence>
<keyword evidence="3 9" id="KW-0808">Transferase</keyword>
<dbReference type="PANTHER" id="PTHR12137">
    <property type="entry name" value="CARBOHYDRATE SULFOTRANSFERASE"/>
    <property type="match status" value="1"/>
</dbReference>
<dbReference type="PANTHER" id="PTHR12137:SF63">
    <property type="entry name" value="CARBOHYDRATE SULFOTRANSFERASE"/>
    <property type="match status" value="1"/>
</dbReference>
<sequence length="359" mass="42247">LFDRMKSSVKNAKSVMLALGALGMLLLLLVVDINPKDTGYTQIINNKIRREDIIEGWDLYRKRLDEMKNQCKLLPSHIPQYSLKSVYSQFIYAKPHNLVYCPINKVATSTWFDNILVLAGFKNTTDMEHKRKMVRMKLWKFSKSKSKYKKQLQKSLKFFIVRHPFDRLLSCYRDKMLYEEYKGKFPTIQQETALKYPDPIQPSPITNGITVFKNDQANQNNSQALWIHPTFTQFLYFVRDDMKQLWQSNGDYKINPHWAPYWVICAPCQVKFDVLAHLETIDQDNSFVMHETGIQHLLNLTHLHDAKYDNFSSTALAKQHYFSQVPRSLLREIERLYHPDMALFGYSAKPYLDMALQDL</sequence>
<organism evidence="10 11">
    <name type="scientific">Meganyctiphanes norvegica</name>
    <name type="common">Northern krill</name>
    <name type="synonym">Thysanopoda norvegica</name>
    <dbReference type="NCBI Taxonomy" id="48144"/>
    <lineage>
        <taxon>Eukaryota</taxon>
        <taxon>Metazoa</taxon>
        <taxon>Ecdysozoa</taxon>
        <taxon>Arthropoda</taxon>
        <taxon>Crustacea</taxon>
        <taxon>Multicrustacea</taxon>
        <taxon>Malacostraca</taxon>
        <taxon>Eumalacostraca</taxon>
        <taxon>Eucarida</taxon>
        <taxon>Euphausiacea</taxon>
        <taxon>Euphausiidae</taxon>
        <taxon>Meganyctiphanes</taxon>
    </lineage>
</organism>
<gene>
    <name evidence="10" type="ORF">MNOR_LOCUS31372</name>
</gene>
<comment type="caution">
    <text evidence="10">The sequence shown here is derived from an EMBL/GenBank/DDBJ whole genome shotgun (WGS) entry which is preliminary data.</text>
</comment>
<evidence type="ECO:0000313" key="11">
    <source>
        <dbReference type="Proteomes" id="UP001497623"/>
    </source>
</evidence>
<keyword evidence="5" id="KW-1133">Transmembrane helix</keyword>
<name>A0AAV2S1Z5_MEGNR</name>
<evidence type="ECO:0000256" key="9">
    <source>
        <dbReference type="RuleBase" id="RU364020"/>
    </source>
</evidence>
<evidence type="ECO:0000256" key="3">
    <source>
        <dbReference type="ARBA" id="ARBA00022679"/>
    </source>
</evidence>
<evidence type="ECO:0000256" key="4">
    <source>
        <dbReference type="ARBA" id="ARBA00022692"/>
    </source>
</evidence>
<feature type="non-terminal residue" evidence="10">
    <location>
        <position position="1"/>
    </location>
</feature>
<protein>
    <recommendedName>
        <fullName evidence="9">Carbohydrate sulfotransferase</fullName>
        <ecNumber evidence="9">2.8.2.-</ecNumber>
    </recommendedName>
</protein>
<dbReference type="GO" id="GO:0008146">
    <property type="term" value="F:sulfotransferase activity"/>
    <property type="evidence" value="ECO:0007669"/>
    <property type="project" value="InterPro"/>
</dbReference>
<keyword evidence="7" id="KW-0472">Membrane</keyword>
<dbReference type="Pfam" id="PF03567">
    <property type="entry name" value="Sulfotransfer_2"/>
    <property type="match status" value="1"/>
</dbReference>
<evidence type="ECO:0000256" key="6">
    <source>
        <dbReference type="ARBA" id="ARBA00023034"/>
    </source>
</evidence>
<dbReference type="InterPro" id="IPR005331">
    <property type="entry name" value="Sulfotransferase"/>
</dbReference>
<keyword evidence="11" id="KW-1185">Reference proteome</keyword>
<evidence type="ECO:0000256" key="7">
    <source>
        <dbReference type="ARBA" id="ARBA00023136"/>
    </source>
</evidence>
<evidence type="ECO:0000256" key="2">
    <source>
        <dbReference type="ARBA" id="ARBA00006339"/>
    </source>
</evidence>
<dbReference type="EMBL" id="CAXKWB010040314">
    <property type="protein sequence ID" value="CAL4154618.1"/>
    <property type="molecule type" value="Genomic_DNA"/>
</dbReference>